<keyword evidence="2" id="KW-0732">Signal</keyword>
<evidence type="ECO:0000313" key="5">
    <source>
        <dbReference type="Proteomes" id="UP000822369"/>
    </source>
</evidence>
<sequence length="322" mass="36227">MTSSGLLFTLLLCGLWFGANVLECYVAAAFCETCPAGWTWYGGHCYLFDKNEKDWADAEKYCNSLGGNLASLQSTAEYTFIRDLITKTSGSNPRTWVGGSDAVKNGAWMWSDGSNFVFNFWAKNEPNNYGGMESCMEINYNGQDYVNDENCSRKNSVICSRDPYEEATTSKKEIDKDSLKPTSLMGWRYLLGWFIFGLGMGANLFHLIMLPAFRLFSQKYCNSLDGNLASLRTTNVYQFIRDLIYTTTGSNTVSWLGGYDAVKNHVWFWSDGYPFDFTGWGRGEPNNSGGNEHCMDMNLNGKDYVNDDKCSRSLAFVCAKDL</sequence>
<feature type="domain" description="C-type lectin" evidence="3">
    <location>
        <begin position="217"/>
        <end position="319"/>
    </location>
</feature>
<gene>
    <name evidence="4" type="ORF">G4P62_019516</name>
</gene>
<feature type="signal peptide" evidence="2">
    <location>
        <begin position="1"/>
        <end position="18"/>
    </location>
</feature>
<dbReference type="InterPro" id="IPR016187">
    <property type="entry name" value="CTDL_fold"/>
</dbReference>
<feature type="chain" id="PRO_5039050574" evidence="2">
    <location>
        <begin position="19"/>
        <end position="322"/>
    </location>
</feature>
<dbReference type="SMART" id="SM00034">
    <property type="entry name" value="CLECT"/>
    <property type="match status" value="2"/>
</dbReference>
<protein>
    <submittedName>
        <fullName evidence="4">Macrophage mannose receptor 1-like</fullName>
    </submittedName>
</protein>
<dbReference type="InterPro" id="IPR016186">
    <property type="entry name" value="C-type_lectin-like/link_sf"/>
</dbReference>
<keyword evidence="1" id="KW-0472">Membrane</keyword>
<feature type="domain" description="C-type lectin" evidence="3">
    <location>
        <begin position="41"/>
        <end position="160"/>
    </location>
</feature>
<dbReference type="Gene3D" id="3.10.100.10">
    <property type="entry name" value="Mannose-Binding Protein A, subunit A"/>
    <property type="match status" value="2"/>
</dbReference>
<reference evidence="4" key="1">
    <citation type="submission" date="2020-03" db="EMBL/GenBank/DDBJ databases">
        <title>Intra-Species Differences in Population Size shape Life History and Genome Evolution.</title>
        <authorList>
            <person name="Willemsen D."/>
            <person name="Cui R."/>
            <person name="Valenzano D.R."/>
        </authorList>
    </citation>
    <scope>NUCLEOTIDE SEQUENCE</scope>
    <source>
        <strain evidence="4">GRZ</strain>
        <tissue evidence="4">Whole</tissue>
    </source>
</reference>
<dbReference type="SUPFAM" id="SSF56436">
    <property type="entry name" value="C-type lectin-like"/>
    <property type="match status" value="2"/>
</dbReference>
<dbReference type="PANTHER" id="PTHR22803">
    <property type="entry name" value="MANNOSE, PHOSPHOLIPASE, LECTIN RECEPTOR RELATED"/>
    <property type="match status" value="1"/>
</dbReference>
<proteinExistence type="predicted"/>
<dbReference type="InterPro" id="IPR001304">
    <property type="entry name" value="C-type_lectin-like"/>
</dbReference>
<dbReference type="PRINTS" id="PR01504">
    <property type="entry name" value="PNCREATITSAP"/>
</dbReference>
<evidence type="ECO:0000256" key="1">
    <source>
        <dbReference type="SAM" id="Phobius"/>
    </source>
</evidence>
<dbReference type="InterPro" id="IPR050111">
    <property type="entry name" value="C-type_lectin/snaclec_domain"/>
</dbReference>
<dbReference type="PROSITE" id="PS50041">
    <property type="entry name" value="C_TYPE_LECTIN_2"/>
    <property type="match status" value="2"/>
</dbReference>
<evidence type="ECO:0000313" key="4">
    <source>
        <dbReference type="EMBL" id="KAF7199056.1"/>
    </source>
</evidence>
<evidence type="ECO:0000256" key="2">
    <source>
        <dbReference type="SAM" id="SignalP"/>
    </source>
</evidence>
<comment type="caution">
    <text evidence="4">The sequence shown here is derived from an EMBL/GenBank/DDBJ whole genome shotgun (WGS) entry which is preliminary data.</text>
</comment>
<organism evidence="4 5">
    <name type="scientific">Nothobranchius furzeri</name>
    <name type="common">Turquoise killifish</name>
    <dbReference type="NCBI Taxonomy" id="105023"/>
    <lineage>
        <taxon>Eukaryota</taxon>
        <taxon>Metazoa</taxon>
        <taxon>Chordata</taxon>
        <taxon>Craniata</taxon>
        <taxon>Vertebrata</taxon>
        <taxon>Euteleostomi</taxon>
        <taxon>Actinopterygii</taxon>
        <taxon>Neopterygii</taxon>
        <taxon>Teleostei</taxon>
        <taxon>Neoteleostei</taxon>
        <taxon>Acanthomorphata</taxon>
        <taxon>Ovalentaria</taxon>
        <taxon>Atherinomorphae</taxon>
        <taxon>Cyprinodontiformes</taxon>
        <taxon>Nothobranchiidae</taxon>
        <taxon>Nothobranchius</taxon>
    </lineage>
</organism>
<name>A0A9D2XBD2_NOTFU</name>
<keyword evidence="4" id="KW-0675">Receptor</keyword>
<dbReference type="CDD" id="cd00037">
    <property type="entry name" value="CLECT"/>
    <property type="match status" value="1"/>
</dbReference>
<evidence type="ECO:0000259" key="3">
    <source>
        <dbReference type="PROSITE" id="PS50041"/>
    </source>
</evidence>
<dbReference type="Proteomes" id="UP000822369">
    <property type="component" value="Unassembled WGS sequence"/>
</dbReference>
<feature type="transmembrane region" description="Helical" evidence="1">
    <location>
        <begin position="187"/>
        <end position="210"/>
    </location>
</feature>
<dbReference type="EMBL" id="JAAVVJ010019521">
    <property type="protein sequence ID" value="KAF7199056.1"/>
    <property type="molecule type" value="Genomic_DNA"/>
</dbReference>
<accession>A0A9D2XBD2</accession>
<keyword evidence="1" id="KW-0812">Transmembrane</keyword>
<keyword evidence="1" id="KW-1133">Transmembrane helix</keyword>
<dbReference type="Pfam" id="PF00059">
    <property type="entry name" value="Lectin_C"/>
    <property type="match status" value="2"/>
</dbReference>
<dbReference type="AlphaFoldDB" id="A0A9D2XBD2"/>